<dbReference type="InterPro" id="IPR046335">
    <property type="entry name" value="LacI/GalR-like_sensor"/>
</dbReference>
<evidence type="ECO:0000313" key="5">
    <source>
        <dbReference type="EMBL" id="GCE23984.1"/>
    </source>
</evidence>
<dbReference type="AlphaFoldDB" id="A0A402AY41"/>
<dbReference type="CDD" id="cd06267">
    <property type="entry name" value="PBP1_LacI_sugar_binding-like"/>
    <property type="match status" value="1"/>
</dbReference>
<dbReference type="EMBL" id="BIFS01000002">
    <property type="protein sequence ID" value="GCE23984.1"/>
    <property type="molecule type" value="Genomic_DNA"/>
</dbReference>
<dbReference type="PANTHER" id="PTHR30146">
    <property type="entry name" value="LACI-RELATED TRANSCRIPTIONAL REPRESSOR"/>
    <property type="match status" value="1"/>
</dbReference>
<evidence type="ECO:0000313" key="6">
    <source>
        <dbReference type="Proteomes" id="UP000287188"/>
    </source>
</evidence>
<keyword evidence="3" id="KW-0804">Transcription</keyword>
<keyword evidence="6" id="KW-1185">Reference proteome</keyword>
<proteinExistence type="predicted"/>
<reference evidence="6" key="1">
    <citation type="submission" date="2018-12" db="EMBL/GenBank/DDBJ databases">
        <title>Tengunoibacter tsumagoiensis gen. nov., sp. nov., Dictyobacter kobayashii sp. nov., D. alpinus sp. nov., and D. joshuensis sp. nov. and description of Dictyobacteraceae fam. nov. within the order Ktedonobacterales isolated from Tengu-no-mugimeshi.</title>
        <authorList>
            <person name="Wang C.M."/>
            <person name="Zheng Y."/>
            <person name="Sakai Y."/>
            <person name="Toyoda A."/>
            <person name="Minakuchi Y."/>
            <person name="Abe K."/>
            <person name="Yokota A."/>
            <person name="Yabe S."/>
        </authorList>
    </citation>
    <scope>NUCLEOTIDE SEQUENCE [LARGE SCALE GENOMIC DNA]</scope>
    <source>
        <strain evidence="6">Uno11</strain>
    </source>
</reference>
<dbReference type="PANTHER" id="PTHR30146:SF109">
    <property type="entry name" value="HTH-TYPE TRANSCRIPTIONAL REGULATOR GALS"/>
    <property type="match status" value="1"/>
</dbReference>
<feature type="domain" description="Transcriptional regulator LacI/GalR-like sensor" evidence="4">
    <location>
        <begin position="2"/>
        <end position="79"/>
    </location>
</feature>
<evidence type="ECO:0000256" key="2">
    <source>
        <dbReference type="ARBA" id="ARBA00023125"/>
    </source>
</evidence>
<name>A0A402AY41_9CHLR</name>
<comment type="caution">
    <text evidence="5">The sequence shown here is derived from an EMBL/GenBank/DDBJ whole genome shotgun (WGS) entry which is preliminary data.</text>
</comment>
<accession>A0A402AY41</accession>
<keyword evidence="2" id="KW-0238">DNA-binding</keyword>
<dbReference type="SUPFAM" id="SSF53822">
    <property type="entry name" value="Periplasmic binding protein-like I"/>
    <property type="match status" value="1"/>
</dbReference>
<protein>
    <recommendedName>
        <fullName evidence="4">Transcriptional regulator LacI/GalR-like sensor domain-containing protein</fullName>
    </recommendedName>
</protein>
<dbReference type="InterPro" id="IPR028082">
    <property type="entry name" value="Peripla_BP_I"/>
</dbReference>
<dbReference type="Gene3D" id="3.40.50.2300">
    <property type="match status" value="1"/>
</dbReference>
<evidence type="ECO:0000256" key="3">
    <source>
        <dbReference type="ARBA" id="ARBA00023163"/>
    </source>
</evidence>
<dbReference type="GO" id="GO:0003700">
    <property type="term" value="F:DNA-binding transcription factor activity"/>
    <property type="evidence" value="ECO:0007669"/>
    <property type="project" value="TreeGrafter"/>
</dbReference>
<dbReference type="Proteomes" id="UP000287188">
    <property type="component" value="Unassembled WGS sequence"/>
</dbReference>
<gene>
    <name evidence="5" type="ORF">KDK_77840</name>
</gene>
<evidence type="ECO:0000259" key="4">
    <source>
        <dbReference type="Pfam" id="PF13377"/>
    </source>
</evidence>
<keyword evidence="1" id="KW-0805">Transcription regulation</keyword>
<organism evidence="5 6">
    <name type="scientific">Dictyobacter kobayashii</name>
    <dbReference type="NCBI Taxonomy" id="2014872"/>
    <lineage>
        <taxon>Bacteria</taxon>
        <taxon>Bacillati</taxon>
        <taxon>Chloroflexota</taxon>
        <taxon>Ktedonobacteria</taxon>
        <taxon>Ktedonobacterales</taxon>
        <taxon>Dictyobacteraceae</taxon>
        <taxon>Dictyobacter</taxon>
    </lineage>
</organism>
<sequence length="103" mass="11231">MLQQGHRRIAHIQGPHRYQVSLDRHQGYCDALTEEGIELDPTLVVEGDFAATGGKECACQLLTRPDLRPTAIFASSDLNGLWRFVGGGGMRTTCTRGCGSGWL</sequence>
<dbReference type="GO" id="GO:0000976">
    <property type="term" value="F:transcription cis-regulatory region binding"/>
    <property type="evidence" value="ECO:0007669"/>
    <property type="project" value="TreeGrafter"/>
</dbReference>
<dbReference type="Pfam" id="PF13377">
    <property type="entry name" value="Peripla_BP_3"/>
    <property type="match status" value="1"/>
</dbReference>
<evidence type="ECO:0000256" key="1">
    <source>
        <dbReference type="ARBA" id="ARBA00023015"/>
    </source>
</evidence>